<dbReference type="Gene3D" id="1.10.1200.10">
    <property type="entry name" value="ACP-like"/>
    <property type="match status" value="1"/>
</dbReference>
<comment type="caution">
    <text evidence="6">The sequence shown here is derived from an EMBL/GenBank/DDBJ whole genome shotgun (WGS) entry which is preliminary data.</text>
</comment>
<keyword evidence="1" id="KW-0596">Phosphopantetheine</keyword>
<evidence type="ECO:0000256" key="1">
    <source>
        <dbReference type="ARBA" id="ARBA00022450"/>
    </source>
</evidence>
<evidence type="ECO:0000256" key="2">
    <source>
        <dbReference type="ARBA" id="ARBA00022553"/>
    </source>
</evidence>
<dbReference type="GO" id="GO:0016874">
    <property type="term" value="F:ligase activity"/>
    <property type="evidence" value="ECO:0007669"/>
    <property type="project" value="UniProtKB-KW"/>
</dbReference>
<feature type="domain" description="Carrier" evidence="5">
    <location>
        <begin position="740"/>
        <end position="816"/>
    </location>
</feature>
<accession>A0A0A2VMW3</accession>
<dbReference type="SUPFAM" id="SSF56801">
    <property type="entry name" value="Acetyl-CoA synthetase-like"/>
    <property type="match status" value="1"/>
</dbReference>
<dbReference type="HOGENOM" id="CLU_000022_60_3_1"/>
<protein>
    <submittedName>
        <fullName evidence="6">HC-toxin synthetase</fullName>
    </submittedName>
</protein>
<dbReference type="InterPro" id="IPR036736">
    <property type="entry name" value="ACP-like_sf"/>
</dbReference>
<dbReference type="STRING" id="1245745.A0A0A2VMW3"/>
<proteinExistence type="inferred from homology"/>
<dbReference type="SUPFAM" id="SSF52777">
    <property type="entry name" value="CoA-dependent acyltransferases"/>
    <property type="match status" value="3"/>
</dbReference>
<keyword evidence="3" id="KW-0436">Ligase</keyword>
<dbReference type="Gene3D" id="3.40.50.12780">
    <property type="entry name" value="N-terminal domain of ligase-like"/>
    <property type="match status" value="1"/>
</dbReference>
<dbReference type="Gene3D" id="3.30.559.10">
    <property type="entry name" value="Chloramphenicol acetyltransferase-like domain"/>
    <property type="match status" value="1"/>
</dbReference>
<comment type="similarity">
    <text evidence="4">Belongs to the NRP synthetase family.</text>
</comment>
<dbReference type="PANTHER" id="PTHR45527">
    <property type="entry name" value="NONRIBOSOMAL PEPTIDE SYNTHETASE"/>
    <property type="match status" value="1"/>
</dbReference>
<dbReference type="eggNOG" id="KOG1178">
    <property type="taxonomic scope" value="Eukaryota"/>
</dbReference>
<evidence type="ECO:0000313" key="6">
    <source>
        <dbReference type="EMBL" id="KGQ09216.1"/>
    </source>
</evidence>
<dbReference type="OrthoDB" id="4867135at2759"/>
<evidence type="ECO:0000256" key="3">
    <source>
        <dbReference type="ARBA" id="ARBA00022598"/>
    </source>
</evidence>
<evidence type="ECO:0000259" key="5">
    <source>
        <dbReference type="PROSITE" id="PS50075"/>
    </source>
</evidence>
<dbReference type="CDD" id="cd05918">
    <property type="entry name" value="A_NRPS_SidN3_like"/>
    <property type="match status" value="1"/>
</dbReference>
<dbReference type="PANTHER" id="PTHR45527:SF3">
    <property type="entry name" value="SIDEROPHORE SYNTHETASE (EUROFUNG)"/>
    <property type="match status" value="1"/>
</dbReference>
<dbReference type="Gene3D" id="3.30.300.30">
    <property type="match status" value="1"/>
</dbReference>
<dbReference type="AlphaFoldDB" id="A0A0A2VMW3"/>
<evidence type="ECO:0000256" key="4">
    <source>
        <dbReference type="ARBA" id="ARBA00029454"/>
    </source>
</evidence>
<reference evidence="6 7" key="1">
    <citation type="submission" date="2012-10" db="EMBL/GenBank/DDBJ databases">
        <title>Genome sequencing and analysis of entomopathogenic fungi Beauveria bassiana D1-5.</title>
        <authorList>
            <person name="Li Q."/>
            <person name="Wang L."/>
            <person name="Zhang Z."/>
            <person name="Wang Q."/>
            <person name="Ren J."/>
            <person name="Wang M."/>
            <person name="Xu W."/>
            <person name="Wang J."/>
            <person name="Lu Y."/>
            <person name="Du Q."/>
            <person name="Sun Z."/>
        </authorList>
    </citation>
    <scope>NUCLEOTIDE SEQUENCE [LARGE SCALE GENOMIC DNA]</scope>
    <source>
        <strain evidence="6 7">D1-5</strain>
    </source>
</reference>
<dbReference type="InterPro" id="IPR045851">
    <property type="entry name" value="AMP-bd_C_sf"/>
</dbReference>
<dbReference type="Pfam" id="PF00668">
    <property type="entry name" value="Condensation"/>
    <property type="match status" value="1"/>
</dbReference>
<dbReference type="GO" id="GO:0031177">
    <property type="term" value="F:phosphopantetheine binding"/>
    <property type="evidence" value="ECO:0007669"/>
    <property type="project" value="TreeGrafter"/>
</dbReference>
<name>A0A0A2VMW3_BEABA</name>
<dbReference type="GO" id="GO:0005737">
    <property type="term" value="C:cytoplasm"/>
    <property type="evidence" value="ECO:0007669"/>
    <property type="project" value="TreeGrafter"/>
</dbReference>
<dbReference type="PROSITE" id="PS50075">
    <property type="entry name" value="CARRIER"/>
    <property type="match status" value="1"/>
</dbReference>
<keyword evidence="2" id="KW-0597">Phosphoprotein</keyword>
<dbReference type="InterPro" id="IPR009081">
    <property type="entry name" value="PP-bd_ACP"/>
</dbReference>
<dbReference type="Gene3D" id="3.30.559.30">
    <property type="entry name" value="Nonribosomal peptide synthetase, condensation domain"/>
    <property type="match status" value="2"/>
</dbReference>
<dbReference type="GO" id="GO:0044550">
    <property type="term" value="P:secondary metabolite biosynthetic process"/>
    <property type="evidence" value="ECO:0007669"/>
    <property type="project" value="TreeGrafter"/>
</dbReference>
<dbReference type="Proteomes" id="UP000030106">
    <property type="component" value="Unassembled WGS sequence"/>
</dbReference>
<dbReference type="EMBL" id="ANFO01000483">
    <property type="protein sequence ID" value="KGQ09216.1"/>
    <property type="molecule type" value="Genomic_DNA"/>
</dbReference>
<dbReference type="InterPro" id="IPR042099">
    <property type="entry name" value="ANL_N_sf"/>
</dbReference>
<dbReference type="Pfam" id="PF00501">
    <property type="entry name" value="AMP-binding"/>
    <property type="match status" value="1"/>
</dbReference>
<dbReference type="InterPro" id="IPR023213">
    <property type="entry name" value="CAT-like_dom_sf"/>
</dbReference>
<dbReference type="GO" id="GO:0043041">
    <property type="term" value="P:amino acid activation for nonribosomal peptide biosynthetic process"/>
    <property type="evidence" value="ECO:0007669"/>
    <property type="project" value="TreeGrafter"/>
</dbReference>
<dbReference type="SUPFAM" id="SSF47336">
    <property type="entry name" value="ACP-like"/>
    <property type="match status" value="1"/>
</dbReference>
<dbReference type="InterPro" id="IPR001242">
    <property type="entry name" value="Condensation_dom"/>
</dbReference>
<gene>
    <name evidence="6" type="ORF">BBAD15_g5453</name>
</gene>
<sequence length="1254" mass="138567">MDATSECVREGQLQQTLALEVRPDTTIPLQIALQLAWSAVLGCYTGSNDVSFNLLHVDNQAAHADDAFTCSTVRVHLARNDSAQLAMNKLSQTKGSIEDEPSDTLLALWATVNRKHAQPKSVRHAYSQYQLSIECLLTDNPVALRAIYKDATWSSATIYFMLHQLRHAIHLLMTTPSVPVSGLQTISAEGRRQLMDWDTASLRQPRLETVWATIEKRCREQPTSMAIESWDGRLNYAELEQRVSAVAEKLLQLKVLPGTFVGLLLEKSMLSTVVILGVIKAGCAFVLLDVLQPGSRLKAMCTMTNVAMVVASPKNMKAGLFLGTICQSTDEFPLVPSGEISHGTPEPSSPLYAGFTSGSTGEPKGFVIQHDNFMSGLDEYCAGLDLKPDSRVFQFASYSFVVSITGQLAPLARGACLCIPSQFQLEHDIAGAIRDLRADWIAITPSAARIMDPGTVSSLKTLVMVGEEMSSSDLSKWSHLNLYSLYGQSENSKGTMIAKKTGIDAAAGIGRPYHANAWIVDPENHNVLLPIGAEGELVIESPCLTKGYINNECQTEASFVTNLEWVKSVGRGADVCIFKTGDLAKRNAADGSFQLLGRKGTRIKIRGQRVESGEVEHHIRRLLPIAKSVVVDIICTAEDTLEQSPMLVAFILTSEASTSDGDAPLLATPTLAFRKQSSLLDACLKDVLPSFMVPTAYVELAALPKTSTGKLDRRRLREAAGALTRRELIAYSIQRTVHREPQFGRETIIRDLCAEILQLSSDEVGMNDTFVDLGGDSIMARHLITRAKTSGISVELRDLFRPATLAQIAQSGCSKKNCETPNVAGSPVDFVAAREDFVRRLPELFRQQDIEDVFPVLETQAAFASNRVVDCFPLHISGTVDVMRLQRACQALVARHAILRTVFHMSRKMLVQVVLRELPVPLLRQECDSWSAAVRWVNEYGSQELKKRCDIGKPIIGFVLVTVTSQARHILVLRLSHGQYDGLCLRPLIQDLWQAYRGVPLEVKAEFKAHVLECYRRQTVEAHNIWRGVLQGSQPPRLFQRVPAADDKATISRTTRQLPKIRPLAGVTPASMVKAAWFEALRHETKHDDAVFGQLLHAWSGIDGVIGPCINVIPVRVRQSQGLTRRQIVQVIQLQHAETASADTLGWSDIVSNCTDWPAATEVDSVVLHQNWDRDIEVVSDGIICKKEMPMFSDWAVYPMLLVTHPRGSRLHALLLMSSRYRGLRDPVRMLNNFARALELLESHPDEMLDSKGL</sequence>
<dbReference type="InterPro" id="IPR000873">
    <property type="entry name" value="AMP-dep_synth/lig_dom"/>
</dbReference>
<dbReference type="Pfam" id="PF00550">
    <property type="entry name" value="PP-binding"/>
    <property type="match status" value="1"/>
</dbReference>
<organism evidence="6 7">
    <name type="scientific">Beauveria bassiana D1-5</name>
    <dbReference type="NCBI Taxonomy" id="1245745"/>
    <lineage>
        <taxon>Eukaryota</taxon>
        <taxon>Fungi</taxon>
        <taxon>Dikarya</taxon>
        <taxon>Ascomycota</taxon>
        <taxon>Pezizomycotina</taxon>
        <taxon>Sordariomycetes</taxon>
        <taxon>Hypocreomycetidae</taxon>
        <taxon>Hypocreales</taxon>
        <taxon>Cordycipitaceae</taxon>
        <taxon>Beauveria</taxon>
    </lineage>
</organism>
<evidence type="ECO:0000313" key="7">
    <source>
        <dbReference type="Proteomes" id="UP000030106"/>
    </source>
</evidence>